<evidence type="ECO:0000313" key="1">
    <source>
        <dbReference type="EMBL" id="EUA67005.1"/>
    </source>
</evidence>
<dbReference type="EMBL" id="JAOJ01000003">
    <property type="protein sequence ID" value="EUA67005.1"/>
    <property type="molecule type" value="Genomic_DNA"/>
</dbReference>
<proteinExistence type="predicted"/>
<dbReference type="Proteomes" id="UP000023351">
    <property type="component" value="Unassembled WGS sequence"/>
</dbReference>
<sequence length="95" mass="10738">MTQKTDPGWFTCPGLTDGGRVAIQLTDCTLTEGYWYDGAVHDQPRTLARPPAPWRIWPVNREWRIEKRLTDGYETWCRFDTSGEAFAAFAAGGAQ</sequence>
<protein>
    <submittedName>
        <fullName evidence="1">Uncharacterized protein</fullName>
    </submittedName>
</protein>
<reference evidence="1 2" key="1">
    <citation type="submission" date="2013-12" db="EMBL/GenBank/DDBJ databases">
        <authorList>
            <person name="Zelazny A."/>
            <person name="Olivier K."/>
            <person name="Holland S."/>
            <person name="Lenaerts A."/>
            <person name="Ordway D."/>
            <person name="DeGroote M.A."/>
            <person name="Parker T."/>
            <person name="Sizemore C."/>
            <person name="Tallon L.J."/>
            <person name="Sadzewicz L.K."/>
            <person name="Sengamalay N."/>
            <person name="Fraser C.M."/>
            <person name="Hine E."/>
            <person name="Shefchek K.A."/>
            <person name="Das S.P."/>
            <person name="Tettelin H."/>
        </authorList>
    </citation>
    <scope>NUCLEOTIDE SEQUENCE [LARGE SCALE GENOMIC DNA]</scope>
    <source>
        <strain evidence="1 2">1513</strain>
    </source>
</reference>
<gene>
    <name evidence="1" type="ORF">I540_4682</name>
</gene>
<evidence type="ECO:0000313" key="2">
    <source>
        <dbReference type="Proteomes" id="UP000023351"/>
    </source>
</evidence>
<name>X8DHR5_9MYCO</name>
<dbReference type="PATRIC" id="fig|1299321.3.peg.4515"/>
<accession>X8DHR5</accession>
<comment type="caution">
    <text evidence="1">The sequence shown here is derived from an EMBL/GenBank/DDBJ whole genome shotgun (WGS) entry which is preliminary data.</text>
</comment>
<organism evidence="1 2">
    <name type="scientific">Mycobacteroides abscessus subsp. bolletii 1513</name>
    <dbReference type="NCBI Taxonomy" id="1299321"/>
    <lineage>
        <taxon>Bacteria</taxon>
        <taxon>Bacillati</taxon>
        <taxon>Actinomycetota</taxon>
        <taxon>Actinomycetes</taxon>
        <taxon>Mycobacteriales</taxon>
        <taxon>Mycobacteriaceae</taxon>
        <taxon>Mycobacteroides</taxon>
        <taxon>Mycobacteroides abscessus</taxon>
    </lineage>
</organism>
<dbReference type="AlphaFoldDB" id="X8DHR5"/>